<dbReference type="Pfam" id="PF18882">
    <property type="entry name" value="DUF5647"/>
    <property type="match status" value="1"/>
</dbReference>
<evidence type="ECO:0000313" key="1">
    <source>
        <dbReference type="EMBL" id="MBZ0158612.1"/>
    </source>
</evidence>
<accession>A0AAJ1AI52</accession>
<dbReference type="Proteomes" id="UP001197609">
    <property type="component" value="Unassembled WGS sequence"/>
</dbReference>
<sequence>MTDQELFTKNLKLSTEFDLYLLEHPEVAEQIPENALVVLLPEDDQELCERNLALARARRESRQAVVYVRIEKVAPPRSRLVKPRVEVAA</sequence>
<proteinExistence type="predicted"/>
<reference evidence="1 2" key="1">
    <citation type="journal article" date="2021" name="bioRxiv">
        <title>Unraveling nitrogen, sulfur and carbon metabolic pathways and microbial community transcriptional responses to substrate deprivation and toxicity stresses in a bioreactor mimicking anoxic brackish coastal sediment conditions.</title>
        <authorList>
            <person name="Martins P.D."/>
            <person name="Echeveste M.J."/>
            <person name="Arshad A."/>
            <person name="Kurth J."/>
            <person name="Ouboter H."/>
            <person name="Jetten M.S.M."/>
            <person name="Welte C.U."/>
        </authorList>
    </citation>
    <scope>NUCLEOTIDE SEQUENCE [LARGE SCALE GENOMIC DNA]</scope>
    <source>
        <strain evidence="1">MAG_38</strain>
    </source>
</reference>
<organism evidence="1 2">
    <name type="scientific">Candidatus Methylomirabilis tolerans</name>
    <dbReference type="NCBI Taxonomy" id="3123416"/>
    <lineage>
        <taxon>Bacteria</taxon>
        <taxon>Candidatus Methylomirabilota</taxon>
        <taxon>Candidatus Methylomirabilia</taxon>
        <taxon>Candidatus Methylomirabilales</taxon>
        <taxon>Candidatus Methylomirabilaceae</taxon>
        <taxon>Candidatus Methylomirabilis</taxon>
    </lineage>
</organism>
<dbReference type="AlphaFoldDB" id="A0AAJ1AI52"/>
<name>A0AAJ1AI52_9BACT</name>
<dbReference type="EMBL" id="JAIOIU010000011">
    <property type="protein sequence ID" value="MBZ0158612.1"/>
    <property type="molecule type" value="Genomic_DNA"/>
</dbReference>
<protein>
    <submittedName>
        <fullName evidence="1">Uncharacterized protein</fullName>
    </submittedName>
</protein>
<dbReference type="InterPro" id="IPR043707">
    <property type="entry name" value="DUF5647"/>
</dbReference>
<gene>
    <name evidence="1" type="ORF">K8G79_00435</name>
</gene>
<evidence type="ECO:0000313" key="2">
    <source>
        <dbReference type="Proteomes" id="UP001197609"/>
    </source>
</evidence>
<comment type="caution">
    <text evidence="1">The sequence shown here is derived from an EMBL/GenBank/DDBJ whole genome shotgun (WGS) entry which is preliminary data.</text>
</comment>